<accession>A0A8S9L565</accession>
<sequence length="97" mass="10967">MSSLPTREKDWAVGVKLSGSRLSVCRPFGRSKWIDIKNARGCINPSSSLIFSKDDKMFYIPSPGCNYLCYLEEEHDKLEFMGLKFDDIPASVSNEVI</sequence>
<evidence type="ECO:0000313" key="1">
    <source>
        <dbReference type="EMBL" id="KAF2603280.1"/>
    </source>
</evidence>
<reference evidence="1" key="1">
    <citation type="submission" date="2019-12" db="EMBL/GenBank/DDBJ databases">
        <title>Genome sequencing and annotation of Brassica cretica.</title>
        <authorList>
            <person name="Studholme D.J."/>
            <person name="Sarris P.F."/>
        </authorList>
    </citation>
    <scope>NUCLEOTIDE SEQUENCE</scope>
    <source>
        <strain evidence="1">PFS-102/07</strain>
        <tissue evidence="1">Leaf</tissue>
    </source>
</reference>
<gene>
    <name evidence="1" type="ORF">F2Q70_00027866</name>
</gene>
<proteinExistence type="predicted"/>
<dbReference type="AlphaFoldDB" id="A0A8S9L565"/>
<organism evidence="1">
    <name type="scientific">Brassica cretica</name>
    <name type="common">Mustard</name>
    <dbReference type="NCBI Taxonomy" id="69181"/>
    <lineage>
        <taxon>Eukaryota</taxon>
        <taxon>Viridiplantae</taxon>
        <taxon>Streptophyta</taxon>
        <taxon>Embryophyta</taxon>
        <taxon>Tracheophyta</taxon>
        <taxon>Spermatophyta</taxon>
        <taxon>Magnoliopsida</taxon>
        <taxon>eudicotyledons</taxon>
        <taxon>Gunneridae</taxon>
        <taxon>Pentapetalae</taxon>
        <taxon>rosids</taxon>
        <taxon>malvids</taxon>
        <taxon>Brassicales</taxon>
        <taxon>Brassicaceae</taxon>
        <taxon>Brassiceae</taxon>
        <taxon>Brassica</taxon>
    </lineage>
</organism>
<protein>
    <submittedName>
        <fullName evidence="1">Uncharacterized protein</fullName>
    </submittedName>
</protein>
<comment type="caution">
    <text evidence="1">The sequence shown here is derived from an EMBL/GenBank/DDBJ whole genome shotgun (WGS) entry which is preliminary data.</text>
</comment>
<dbReference type="EMBL" id="QGKY02000094">
    <property type="protein sequence ID" value="KAF2603280.1"/>
    <property type="molecule type" value="Genomic_DNA"/>
</dbReference>
<name>A0A8S9L565_BRACR</name>